<dbReference type="EMBL" id="CP119313">
    <property type="protein sequence ID" value="WEK20442.1"/>
    <property type="molecule type" value="Genomic_DNA"/>
</dbReference>
<sequence>MYNVFLDTNIYRSLGLRFSKHRDYEYLIKFLASSGNEFGLMRIVHEELLDYYKKDVFGKLFSEYQRVIRQFSDNPFLRTMPSPDFELELSEALRVLDLDLNTIGMSLEVKQIPADLLTDFLLFNKAERKGDNARDFLIFYNLISLCQQDPEETVVLISQDKIFSLNEFFREQLKTHSIGNYKVYDSIAAFLADAGPKVNWLTKELIRAAIDPRLIEEEMANDVMCLPSYCSQYYYERGGEDLPPLEKLTIEGFEVKDFYVSKNEKSGKLVLNVDVSVAVYALFGEDPQPDALKAYLADRRVPTISHPETFDDRGQVFYQEKVLFLFQAELNETTEQIENLKFIDFLPSHYRYDDWTPGPAYKLVPLEQRYSLTWK</sequence>
<protein>
    <recommendedName>
        <fullName evidence="1">DUF4935 domain-containing protein</fullName>
    </recommendedName>
</protein>
<proteinExistence type="predicted"/>
<dbReference type="Pfam" id="PF16289">
    <property type="entry name" value="PIN_12"/>
    <property type="match status" value="1"/>
</dbReference>
<organism evidence="2 3">
    <name type="scientific">Candidatus Pedobacter colombiensis</name>
    <dbReference type="NCBI Taxonomy" id="3121371"/>
    <lineage>
        <taxon>Bacteria</taxon>
        <taxon>Pseudomonadati</taxon>
        <taxon>Bacteroidota</taxon>
        <taxon>Sphingobacteriia</taxon>
        <taxon>Sphingobacteriales</taxon>
        <taxon>Sphingobacteriaceae</taxon>
        <taxon>Pedobacter</taxon>
    </lineage>
</organism>
<dbReference type="InterPro" id="IPR032557">
    <property type="entry name" value="DUF4935"/>
</dbReference>
<dbReference type="AlphaFoldDB" id="A0AAJ5WD07"/>
<dbReference type="Proteomes" id="UP001214530">
    <property type="component" value="Chromosome"/>
</dbReference>
<evidence type="ECO:0000313" key="3">
    <source>
        <dbReference type="Proteomes" id="UP001214530"/>
    </source>
</evidence>
<name>A0AAJ5WD07_9SPHI</name>
<feature type="domain" description="DUF4935" evidence="1">
    <location>
        <begin position="4"/>
        <end position="162"/>
    </location>
</feature>
<evidence type="ECO:0000313" key="2">
    <source>
        <dbReference type="EMBL" id="WEK20442.1"/>
    </source>
</evidence>
<gene>
    <name evidence="2" type="ORF">P0Y49_04730</name>
</gene>
<evidence type="ECO:0000259" key="1">
    <source>
        <dbReference type="Pfam" id="PF16289"/>
    </source>
</evidence>
<reference evidence="2" key="1">
    <citation type="submission" date="2023-03" db="EMBL/GenBank/DDBJ databases">
        <title>Andean soil-derived lignocellulolytic bacterial consortium as a source of novel taxa and putative plastic-active enzymes.</title>
        <authorList>
            <person name="Diaz-Garcia L."/>
            <person name="Chuvochina M."/>
            <person name="Feuerriegel G."/>
            <person name="Bunk B."/>
            <person name="Sproer C."/>
            <person name="Streit W.R."/>
            <person name="Rodriguez L.M."/>
            <person name="Overmann J."/>
            <person name="Jimenez D.J."/>
        </authorList>
    </citation>
    <scope>NUCLEOTIDE SEQUENCE</scope>
    <source>
        <strain evidence="2">MAG 3858</strain>
    </source>
</reference>
<accession>A0AAJ5WD07</accession>